<dbReference type="Gene3D" id="3.30.565.10">
    <property type="entry name" value="Histidine kinase-like ATPase, C-terminal domain"/>
    <property type="match status" value="1"/>
</dbReference>
<organism evidence="2 3">
    <name type="scientific">Marinobacter daepoensis</name>
    <dbReference type="NCBI Taxonomy" id="262077"/>
    <lineage>
        <taxon>Bacteria</taxon>
        <taxon>Pseudomonadati</taxon>
        <taxon>Pseudomonadota</taxon>
        <taxon>Gammaproteobacteria</taxon>
        <taxon>Pseudomonadales</taxon>
        <taxon>Marinobacteraceae</taxon>
        <taxon>Marinobacter</taxon>
    </lineage>
</organism>
<gene>
    <name evidence="2" type="ORF">JYP53_15265</name>
</gene>
<evidence type="ECO:0000313" key="2">
    <source>
        <dbReference type="EMBL" id="MBN7771264.1"/>
    </source>
</evidence>
<keyword evidence="3" id="KW-1185">Reference proteome</keyword>
<dbReference type="Proteomes" id="UP000664344">
    <property type="component" value="Unassembled WGS sequence"/>
</dbReference>
<protein>
    <submittedName>
        <fullName evidence="2">ATP-binding protein</fullName>
    </submittedName>
</protein>
<dbReference type="RefSeq" id="WP_029652915.1">
    <property type="nucleotide sequence ID" value="NZ_JAFKDB010000019.1"/>
</dbReference>
<reference evidence="2 3" key="1">
    <citation type="submission" date="2021-02" db="EMBL/GenBank/DDBJ databases">
        <title>PHA producing bacteria isolated from coastal sediment in Guangdong, Shenzhen.</title>
        <authorList>
            <person name="Zheng W."/>
            <person name="Yu S."/>
            <person name="Huang Y."/>
        </authorList>
    </citation>
    <scope>NUCLEOTIDE SEQUENCE [LARGE SCALE GENOMIC DNA]</scope>
    <source>
        <strain evidence="2 3">TN21-5</strain>
    </source>
</reference>
<evidence type="ECO:0000313" key="3">
    <source>
        <dbReference type="Proteomes" id="UP000664344"/>
    </source>
</evidence>
<dbReference type="InterPro" id="IPR003594">
    <property type="entry name" value="HATPase_dom"/>
</dbReference>
<dbReference type="Pfam" id="PF13581">
    <property type="entry name" value="HATPase_c_2"/>
    <property type="match status" value="1"/>
</dbReference>
<sequence>MTLTITTEDRVASIIEAVKNRLPSDCHDSDVMYDCCTIIDEFHSNMREHVAPDKHSVSWRLTVAYRSGVICLCFQYKGERFDPTGADEVEPLPIEDRSIGGLGLSLISELSDKIDYTYRNGMNTLNVEVGTIGIPKEDDPCL</sequence>
<accession>A0ABS3BHG2</accession>
<evidence type="ECO:0000259" key="1">
    <source>
        <dbReference type="Pfam" id="PF13581"/>
    </source>
</evidence>
<name>A0ABS3BHG2_9GAMM</name>
<feature type="domain" description="Histidine kinase/HSP90-like ATPase" evidence="1">
    <location>
        <begin position="11"/>
        <end position="126"/>
    </location>
</feature>
<dbReference type="InterPro" id="IPR036890">
    <property type="entry name" value="HATPase_C_sf"/>
</dbReference>
<comment type="caution">
    <text evidence="2">The sequence shown here is derived from an EMBL/GenBank/DDBJ whole genome shotgun (WGS) entry which is preliminary data.</text>
</comment>
<keyword evidence="2" id="KW-0547">Nucleotide-binding</keyword>
<dbReference type="EMBL" id="JAFKDB010000019">
    <property type="protein sequence ID" value="MBN7771264.1"/>
    <property type="molecule type" value="Genomic_DNA"/>
</dbReference>
<keyword evidence="2" id="KW-0067">ATP-binding</keyword>
<proteinExistence type="predicted"/>
<dbReference type="GO" id="GO:0005524">
    <property type="term" value="F:ATP binding"/>
    <property type="evidence" value="ECO:0007669"/>
    <property type="project" value="UniProtKB-KW"/>
</dbReference>